<organism evidence="7 8">
    <name type="scientific">Vibrio hippocampi</name>
    <dbReference type="NCBI Taxonomy" id="654686"/>
    <lineage>
        <taxon>Bacteria</taxon>
        <taxon>Pseudomonadati</taxon>
        <taxon>Pseudomonadota</taxon>
        <taxon>Gammaproteobacteria</taxon>
        <taxon>Vibrionales</taxon>
        <taxon>Vibrionaceae</taxon>
        <taxon>Vibrio</taxon>
    </lineage>
</organism>
<dbReference type="SMART" id="SM00729">
    <property type="entry name" value="Elp3"/>
    <property type="match status" value="1"/>
</dbReference>
<evidence type="ECO:0000313" key="7">
    <source>
        <dbReference type="EMBL" id="CAH0525432.1"/>
    </source>
</evidence>
<protein>
    <recommendedName>
        <fullName evidence="6">Radical SAM core domain-containing protein</fullName>
    </recommendedName>
</protein>
<keyword evidence="3" id="KW-0479">Metal-binding</keyword>
<dbReference type="EMBL" id="CAKLCM010000002">
    <property type="protein sequence ID" value="CAH0525432.1"/>
    <property type="molecule type" value="Genomic_DNA"/>
</dbReference>
<evidence type="ECO:0000256" key="4">
    <source>
        <dbReference type="ARBA" id="ARBA00023004"/>
    </source>
</evidence>
<dbReference type="InterPro" id="IPR013785">
    <property type="entry name" value="Aldolase_TIM"/>
</dbReference>
<dbReference type="Pfam" id="PF04055">
    <property type="entry name" value="Radical_SAM"/>
    <property type="match status" value="1"/>
</dbReference>
<comment type="cofactor">
    <cofactor evidence="1">
        <name>[4Fe-4S] cluster</name>
        <dbReference type="ChEBI" id="CHEBI:49883"/>
    </cofactor>
</comment>
<feature type="domain" description="Radical SAM core" evidence="6">
    <location>
        <begin position="22"/>
        <end position="252"/>
    </location>
</feature>
<dbReference type="PANTHER" id="PTHR43409:SF4">
    <property type="entry name" value="RADICAL SAM SUPERFAMILY PROTEIN"/>
    <property type="match status" value="1"/>
</dbReference>
<dbReference type="SFLD" id="SFLDG01082">
    <property type="entry name" value="B12-binding_domain_containing"/>
    <property type="match status" value="1"/>
</dbReference>
<dbReference type="PANTHER" id="PTHR43409">
    <property type="entry name" value="ANAEROBIC MAGNESIUM-PROTOPORPHYRIN IX MONOMETHYL ESTER CYCLASE-RELATED"/>
    <property type="match status" value="1"/>
</dbReference>
<sequence>MISLLRFAMTHIQFQQGPIRPPSEANSLLIRTTQGCPWNKCKFCTLFEGMEFAIRPVEDIKRDIWAARTFYKNRQFKSCFLQDGDSFAMETDDLLDVLNTLKEAFPELTQISSYGRAQTMTKKSPAEMQAICDAGLNMLYCGMESGSLEVLKLMKKGITPKSILKSAQYAKQAGMKMMTFIILGLGGKALSDDHVAQTAQLLNQIDPDEIRILSLAVKPGTGLDDMVQNGQFTPLTEREMLVEQYQLISQLNGINSNYGNYHGINLLMELNGQFPHDKEAFLRTIDHFMMMNKNDQNNFILGRRTHHYATLNDMNNTLMYDTVQQQLMRIEQQKLGDLEDIFYSLRQRMI</sequence>
<comment type="caution">
    <text evidence="7">The sequence shown here is derived from an EMBL/GenBank/DDBJ whole genome shotgun (WGS) entry which is preliminary data.</text>
</comment>
<dbReference type="InterPro" id="IPR051198">
    <property type="entry name" value="BchE-like"/>
</dbReference>
<gene>
    <name evidence="7" type="ORF">VHP8226_00972</name>
</gene>
<evidence type="ECO:0000256" key="2">
    <source>
        <dbReference type="ARBA" id="ARBA00022691"/>
    </source>
</evidence>
<dbReference type="InterPro" id="IPR058240">
    <property type="entry name" value="rSAM_sf"/>
</dbReference>
<keyword evidence="8" id="KW-1185">Reference proteome</keyword>
<dbReference type="SFLD" id="SFLDS00029">
    <property type="entry name" value="Radical_SAM"/>
    <property type="match status" value="1"/>
</dbReference>
<dbReference type="InterPro" id="IPR007197">
    <property type="entry name" value="rSAM"/>
</dbReference>
<evidence type="ECO:0000256" key="3">
    <source>
        <dbReference type="ARBA" id="ARBA00022723"/>
    </source>
</evidence>
<keyword evidence="2" id="KW-0949">S-adenosyl-L-methionine</keyword>
<keyword evidence="4" id="KW-0408">Iron</keyword>
<name>A0ABN8DG92_9VIBR</name>
<dbReference type="InterPro" id="IPR006638">
    <property type="entry name" value="Elp3/MiaA/NifB-like_rSAM"/>
</dbReference>
<evidence type="ECO:0000256" key="1">
    <source>
        <dbReference type="ARBA" id="ARBA00001966"/>
    </source>
</evidence>
<evidence type="ECO:0000259" key="6">
    <source>
        <dbReference type="PROSITE" id="PS51918"/>
    </source>
</evidence>
<dbReference type="Gene3D" id="3.20.20.70">
    <property type="entry name" value="Aldolase class I"/>
    <property type="match status" value="1"/>
</dbReference>
<dbReference type="Proteomes" id="UP000838160">
    <property type="component" value="Unassembled WGS sequence"/>
</dbReference>
<evidence type="ECO:0000256" key="5">
    <source>
        <dbReference type="ARBA" id="ARBA00023014"/>
    </source>
</evidence>
<accession>A0ABN8DG92</accession>
<dbReference type="SFLD" id="SFLDG01095">
    <property type="entry name" value="Uncharacterised_Radical_SAM_Su"/>
    <property type="match status" value="1"/>
</dbReference>
<dbReference type="PROSITE" id="PS51918">
    <property type="entry name" value="RADICAL_SAM"/>
    <property type="match status" value="1"/>
</dbReference>
<keyword evidence="5" id="KW-0411">Iron-sulfur</keyword>
<reference evidence="7" key="1">
    <citation type="submission" date="2021-12" db="EMBL/GenBank/DDBJ databases">
        <authorList>
            <person name="Rodrigo-Torres L."/>
            <person name="Arahal R. D."/>
            <person name="Lucena T."/>
        </authorList>
    </citation>
    <scope>NUCLEOTIDE SEQUENCE</scope>
    <source>
        <strain evidence="7">CECT 8226</strain>
    </source>
</reference>
<proteinExistence type="predicted"/>
<dbReference type="SUPFAM" id="SSF102114">
    <property type="entry name" value="Radical SAM enzymes"/>
    <property type="match status" value="1"/>
</dbReference>
<evidence type="ECO:0000313" key="8">
    <source>
        <dbReference type="Proteomes" id="UP000838160"/>
    </source>
</evidence>